<dbReference type="Proteomes" id="UP000285405">
    <property type="component" value="Unassembled WGS sequence"/>
</dbReference>
<dbReference type="AlphaFoldDB" id="A0A420IZQ1"/>
<dbReference type="Pfam" id="PF13094">
    <property type="entry name" value="CENP-Q"/>
    <property type="match status" value="1"/>
</dbReference>
<protein>
    <submittedName>
        <fullName evidence="2">Uncharacterized protein</fullName>
    </submittedName>
</protein>
<organism evidence="2 3">
    <name type="scientific">Golovinomyces cichoracearum</name>
    <dbReference type="NCBI Taxonomy" id="62708"/>
    <lineage>
        <taxon>Eukaryota</taxon>
        <taxon>Fungi</taxon>
        <taxon>Dikarya</taxon>
        <taxon>Ascomycota</taxon>
        <taxon>Pezizomycotina</taxon>
        <taxon>Leotiomycetes</taxon>
        <taxon>Erysiphales</taxon>
        <taxon>Erysiphaceae</taxon>
        <taxon>Golovinomyces</taxon>
    </lineage>
</organism>
<evidence type="ECO:0000313" key="3">
    <source>
        <dbReference type="Proteomes" id="UP000285405"/>
    </source>
</evidence>
<feature type="compositionally biased region" description="Basic residues" evidence="1">
    <location>
        <begin position="396"/>
        <end position="410"/>
    </location>
</feature>
<comment type="caution">
    <text evidence="2">The sequence shown here is derived from an EMBL/GenBank/DDBJ whole genome shotgun (WGS) entry which is preliminary data.</text>
</comment>
<feature type="compositionally biased region" description="Polar residues" evidence="1">
    <location>
        <begin position="273"/>
        <end position="285"/>
    </location>
</feature>
<dbReference type="InterPro" id="IPR025212">
    <property type="entry name" value="CAD_CENP-Q"/>
</dbReference>
<evidence type="ECO:0000313" key="2">
    <source>
        <dbReference type="EMBL" id="RKF80039.1"/>
    </source>
</evidence>
<feature type="compositionally biased region" description="Polar residues" evidence="1">
    <location>
        <begin position="297"/>
        <end position="307"/>
    </location>
</feature>
<feature type="compositionally biased region" description="Polar residues" evidence="1">
    <location>
        <begin position="359"/>
        <end position="391"/>
    </location>
</feature>
<proteinExistence type="predicted"/>
<feature type="region of interest" description="Disordered" evidence="1">
    <location>
        <begin position="508"/>
        <end position="535"/>
    </location>
</feature>
<accession>A0A420IZQ1</accession>
<sequence length="801" mass="90601">MEDVSDSLGRLVDAAENHSVAIRAQMMSLIMISKSVISSSTQKSDYQRDGQSAIQSFSATYKQDTARRVVTLTRSTSFEPSTVASIAEEPSDKLEEKVKQDEDARTEITQGTNSVADTEYTAVSTGTNKIIESKESPNANITLLEAVHTTAIADWVEKMGHGASYYGLIMYSVNENVLDNDLVIQILEYVRKRVSESVSYECQLGLVDLTADNGAWLSAAQEPETTDVIDVINLFIDQPTTLDTHYSVTTARFDPISKFPHRKRSRPSDWWAVNQNSSDQQTGDTRSSKRRKSSSRVTPTSEKNSARNSKKYRVEIRDESTESQDNNDSEKNRSTIRPSKNRDVPKFSKSGVATKKNNRSTAADANITRNGTRTVSDNQPSTIRSRTQPETLKTMGKSKGKTNHRKKKTRSLLDQNQGLVNDFGNSGNKIGVQNLNKTRLKNRIVDNSSVISAQNFEERTLSGQDLDLSHKYNMSKENHLVSNQNYEGRGKDFLTEFEDELRLENGNKKSELSRFNPNSIESEESQKSLSDTENQENLENNLNFNSLLSNKKLIAVSNSKSRDVIKSKQRTLPPLIIERISKLLQEVQLPVLVTFLGSRRRLQASTALKSISRSLVRKVSKIISFPKVNQINYKKFLDFQKTQDSCRSLETQLTLALHSNKLLQSALRKELRLLRTQQKKLTELDNNSKRELILRNEITRKLHSVLQTEPDVNHVSLNEDIEFEYEFRNISEAKDFDQNEELSKLIKSICNHVNSIQSNIGQVGDISESIARSKANLQDSLFDHFRGSEYEEIIMGIFQEK</sequence>
<feature type="compositionally biased region" description="Basic and acidic residues" evidence="1">
    <location>
        <begin position="90"/>
        <end position="105"/>
    </location>
</feature>
<name>A0A420IZQ1_9PEZI</name>
<gene>
    <name evidence="2" type="ORF">GcC1_040001</name>
</gene>
<feature type="region of interest" description="Disordered" evidence="1">
    <location>
        <begin position="81"/>
        <end position="105"/>
    </location>
</feature>
<dbReference type="EMBL" id="MCBR01004039">
    <property type="protein sequence ID" value="RKF80039.1"/>
    <property type="molecule type" value="Genomic_DNA"/>
</dbReference>
<reference evidence="2 3" key="1">
    <citation type="journal article" date="2018" name="BMC Genomics">
        <title>Comparative genome analyses reveal sequence features reflecting distinct modes of host-adaptation between dicot and monocot powdery mildew.</title>
        <authorList>
            <person name="Wu Y."/>
            <person name="Ma X."/>
            <person name="Pan Z."/>
            <person name="Kale S.D."/>
            <person name="Song Y."/>
            <person name="King H."/>
            <person name="Zhang Q."/>
            <person name="Presley C."/>
            <person name="Deng X."/>
            <person name="Wei C.I."/>
            <person name="Xiao S."/>
        </authorList>
    </citation>
    <scope>NUCLEOTIDE SEQUENCE [LARGE SCALE GENOMIC DNA]</scope>
    <source>
        <strain evidence="2">UCSC1</strain>
    </source>
</reference>
<feature type="region of interest" description="Disordered" evidence="1">
    <location>
        <begin position="258"/>
        <end position="411"/>
    </location>
</feature>
<dbReference type="OrthoDB" id="2420947at2759"/>
<evidence type="ECO:0000256" key="1">
    <source>
        <dbReference type="SAM" id="MobiDB-lite"/>
    </source>
</evidence>